<dbReference type="AlphaFoldDB" id="A0A6P9AFA9"/>
<dbReference type="SFLD" id="SFLDG01129">
    <property type="entry name" value="C1.5:_HAD__Beta-PGM__Phosphata"/>
    <property type="match status" value="1"/>
</dbReference>
<dbReference type="OrthoDB" id="2865258at2759"/>
<accession>A0A6P9AFA9</accession>
<dbReference type="SFLD" id="SFLDS00003">
    <property type="entry name" value="Haloacid_Dehalogenase"/>
    <property type="match status" value="1"/>
</dbReference>
<gene>
    <name evidence="2" type="primary">LOC117654006</name>
</gene>
<evidence type="ECO:0000313" key="1">
    <source>
        <dbReference type="Proteomes" id="UP000515158"/>
    </source>
</evidence>
<dbReference type="GO" id="GO:0003993">
    <property type="term" value="F:acid phosphatase activity"/>
    <property type="evidence" value="ECO:0007669"/>
    <property type="project" value="TreeGrafter"/>
</dbReference>
<proteinExistence type="predicted"/>
<dbReference type="NCBIfam" id="TIGR01681">
    <property type="entry name" value="HAD-SF-IIIC"/>
    <property type="match status" value="1"/>
</dbReference>
<dbReference type="InterPro" id="IPR023214">
    <property type="entry name" value="HAD_sf"/>
</dbReference>
<dbReference type="NCBIfam" id="TIGR01685">
    <property type="entry name" value="MDP-1"/>
    <property type="match status" value="1"/>
</dbReference>
<sequence>MSEPRKPKLIVFDLDYTLWPFWIDTHITPPCHQKNGKIYDMRNQLVKPFPEVPEILSDLHKQGFELAIASRTSEIQGANQLVKLLNWDKYFKYKEIYPGCKVKHFSKFCEASGYKHEDMLFFDDEQRNIRDLSEKGVTCILVPGEGVTKKLLEKGLQKFSSKG</sequence>
<dbReference type="PANTHER" id="PTHR17901:SF14">
    <property type="entry name" value="MAGNESIUM-DEPENDENT PHOSPHATASE 1"/>
    <property type="match status" value="1"/>
</dbReference>
<dbReference type="PANTHER" id="PTHR17901">
    <property type="entry name" value="MAGNESIUM-DEPENDENT PHOSPHATASE 1 MDP1"/>
    <property type="match status" value="1"/>
</dbReference>
<dbReference type="InterPro" id="IPR035679">
    <property type="entry name" value="MDP-1_euk"/>
</dbReference>
<reference evidence="2" key="1">
    <citation type="submission" date="2025-08" db="UniProtKB">
        <authorList>
            <consortium name="RefSeq"/>
        </authorList>
    </citation>
    <scope>IDENTIFICATION</scope>
    <source>
        <tissue evidence="2">Total insect</tissue>
    </source>
</reference>
<dbReference type="InterPro" id="IPR010033">
    <property type="entry name" value="HAD_SF_ppase_IIIC"/>
</dbReference>
<dbReference type="RefSeq" id="XP_034256024.1">
    <property type="nucleotide sequence ID" value="XM_034400133.1"/>
</dbReference>
<dbReference type="SUPFAM" id="SSF56784">
    <property type="entry name" value="HAD-like"/>
    <property type="match status" value="1"/>
</dbReference>
<keyword evidence="1" id="KW-1185">Reference proteome</keyword>
<protein>
    <submittedName>
        <fullName evidence="2">Magnesium-dependent phosphatase 1-like</fullName>
    </submittedName>
</protein>
<dbReference type="KEGG" id="tpal:117654006"/>
<dbReference type="Proteomes" id="UP000515158">
    <property type="component" value="Unplaced"/>
</dbReference>
<dbReference type="CDD" id="cd07501">
    <property type="entry name" value="HAD_MDP-1_like"/>
    <property type="match status" value="1"/>
</dbReference>
<dbReference type="SFLD" id="SFLDG01131">
    <property type="entry name" value="C1.5.2:_MDP_Like"/>
    <property type="match status" value="1"/>
</dbReference>
<dbReference type="InParanoid" id="A0A6P9AFA9"/>
<dbReference type="GeneID" id="117654006"/>
<organism evidence="2">
    <name type="scientific">Thrips palmi</name>
    <name type="common">Melon thrips</name>
    <dbReference type="NCBI Taxonomy" id="161013"/>
    <lineage>
        <taxon>Eukaryota</taxon>
        <taxon>Metazoa</taxon>
        <taxon>Ecdysozoa</taxon>
        <taxon>Arthropoda</taxon>
        <taxon>Hexapoda</taxon>
        <taxon>Insecta</taxon>
        <taxon>Pterygota</taxon>
        <taxon>Neoptera</taxon>
        <taxon>Paraneoptera</taxon>
        <taxon>Thysanoptera</taxon>
        <taxon>Terebrantia</taxon>
        <taxon>Thripoidea</taxon>
        <taxon>Thripidae</taxon>
        <taxon>Thrips</taxon>
    </lineage>
</organism>
<name>A0A6P9AFA9_THRPL</name>
<dbReference type="InterPro" id="IPR010036">
    <property type="entry name" value="MDP_1_eu_arc"/>
</dbReference>
<dbReference type="Pfam" id="PF12689">
    <property type="entry name" value="Acid_PPase"/>
    <property type="match status" value="1"/>
</dbReference>
<dbReference type="Gene3D" id="3.40.50.1000">
    <property type="entry name" value="HAD superfamily/HAD-like"/>
    <property type="match status" value="1"/>
</dbReference>
<evidence type="ECO:0000313" key="2">
    <source>
        <dbReference type="RefSeq" id="XP_034256024.1"/>
    </source>
</evidence>
<dbReference type="InterPro" id="IPR036412">
    <property type="entry name" value="HAD-like_sf"/>
</dbReference>